<dbReference type="EMBL" id="LT629706">
    <property type="protein sequence ID" value="SDO39167.1"/>
    <property type="molecule type" value="Genomic_DNA"/>
</dbReference>
<accession>A0ABY0RR43</accession>
<evidence type="ECO:0000256" key="1">
    <source>
        <dbReference type="SAM" id="Phobius"/>
    </source>
</evidence>
<feature type="transmembrane region" description="Helical" evidence="1">
    <location>
        <begin position="173"/>
        <end position="192"/>
    </location>
</feature>
<organism evidence="3 4">
    <name type="scientific">Pseudomonas poae</name>
    <dbReference type="NCBI Taxonomy" id="200451"/>
    <lineage>
        <taxon>Bacteria</taxon>
        <taxon>Pseudomonadati</taxon>
        <taxon>Pseudomonadota</taxon>
        <taxon>Gammaproteobacteria</taxon>
        <taxon>Pseudomonadales</taxon>
        <taxon>Pseudomonadaceae</taxon>
        <taxon>Pseudomonas</taxon>
    </lineage>
</organism>
<gene>
    <name evidence="3" type="ORF">SAMN04490208_3619</name>
</gene>
<dbReference type="Proteomes" id="UP000181903">
    <property type="component" value="Chromosome I"/>
</dbReference>
<evidence type="ECO:0000313" key="3">
    <source>
        <dbReference type="EMBL" id="SDO39167.1"/>
    </source>
</evidence>
<dbReference type="InterPro" id="IPR011646">
    <property type="entry name" value="KAP_P-loop"/>
</dbReference>
<evidence type="ECO:0000313" key="4">
    <source>
        <dbReference type="Proteomes" id="UP000181903"/>
    </source>
</evidence>
<dbReference type="RefSeq" id="WP_060548114.1">
    <property type="nucleotide sequence ID" value="NZ_JYLI01000002.1"/>
</dbReference>
<feature type="transmembrane region" description="Helical" evidence="1">
    <location>
        <begin position="135"/>
        <end position="153"/>
    </location>
</feature>
<keyword evidence="1" id="KW-0472">Membrane</keyword>
<protein>
    <submittedName>
        <fullName evidence="3">KAP family P-loop domain-containing protein</fullName>
    </submittedName>
</protein>
<keyword evidence="4" id="KW-1185">Reference proteome</keyword>
<evidence type="ECO:0000259" key="2">
    <source>
        <dbReference type="Pfam" id="PF07693"/>
    </source>
</evidence>
<keyword evidence="1" id="KW-0812">Transmembrane</keyword>
<dbReference type="SUPFAM" id="SSF52540">
    <property type="entry name" value="P-loop containing nucleoside triphosphate hydrolases"/>
    <property type="match status" value="1"/>
</dbReference>
<dbReference type="InterPro" id="IPR027417">
    <property type="entry name" value="P-loop_NTPase"/>
</dbReference>
<dbReference type="Pfam" id="PF07693">
    <property type="entry name" value="KAP_NTPase"/>
    <property type="match status" value="1"/>
</dbReference>
<name>A0ABY0RR43_9PSED</name>
<proteinExistence type="predicted"/>
<keyword evidence="1" id="KW-1133">Transmembrane helix</keyword>
<reference evidence="3 4" key="1">
    <citation type="submission" date="2016-10" db="EMBL/GenBank/DDBJ databases">
        <authorList>
            <person name="Varghese N."/>
            <person name="Submissions S."/>
        </authorList>
    </citation>
    <scope>NUCLEOTIDE SEQUENCE [LARGE SCALE GENOMIC DNA]</scope>
    <source>
        <strain evidence="3 4">BS2776</strain>
    </source>
</reference>
<sequence>MDILSFQSENPAEIDAFKGASHDRVATAINNYLRDPKNHKVIGLDGEFGSGKSSILQMLEKKITAQDPATRLWLFDCEQNYQGSIKSNFIELFTDQVLAAIPAREKPSVRDRVLKSRDIALGRHVSYTKDTRSHISLWAILLIAGGVLSPTLLRDYLGQLHQQLPLDTWKHWAYALGILFPGLVLGAAMIANRWKGNKGKKRWNLSSILKGSSDDHITETIEISKEVSPLDLKRTLAQHLAAVSGTHFIIVIDNLDRLPRETLRSVWSDLEIFTSVSTSTNLSIIVPFCSTKVSKYLNGDEEKSYDSKDFIAKKFPVVFRAPPVITSGWKDAFRSLWVQSFGSVSLDQADACSLILKRHSPMANGLVTPRLQKRFINDLATTVLVTAGEPKLEVIAAYIAVCKYNAVPIETLLRTGTENLAADEQAQSTENDPVSAESLRKTRQLLTSLYGLDVDHGWPIQVLQVHFQTSKDIAVAELIDQPLATAIEAQDGKKFVELTHFFGFMDSFNRYLEGDVSVKEFLLTLHQALLVEGFDAAPYLAKASIRLSGDARLNTIQGDDAYYSAIKALTKAGLNKALFRDKLQALASEFDALHGFTYAPEEADGMTATISTYDAYLDALEAPFEPRTLSNSEILFHLILSREDLKVIDVAELALDDDGIGDAIRQVSSTAAIPYDLTPLDDNAWESCFVEYFGRLKLEGRDRSFQFDETQVLQIITHLPTNITDDRYWVALAFYRKYVIQIGATVAAHIGAIKSTRSKLAIATIFLRQGMFTELAGIPGIEDALSNSPDFFNALVRSNVTSGELIEACLKSEVVNLMAPVMVRQLRAGKIAWPYSRPVYNHYEALTRILDTFGYSEGDFLKWFAGRTLATANLPEFKDIDPLILTRILDGDYPSLVKMREFVFDERFAKLDAAGWSNVITEDLAQRTQALVRMIELDWPFSTTNHAYDAMLAHLSGVAKQAPFTVPPSHQIDALRRVLKLLPENDRAVLGTQLRSIFYEPECTPAAGLFLLGYFGSLIPTFTPINEVEGGRLLQVFNLIGTQAPCSEEAAQFLDSRHQQLTLWAPGDLVDAYMTVVTTRKEDLPNLYAGLANKKGIKRKMKQIAAALFS</sequence>
<feature type="domain" description="KAP NTPase" evidence="2">
    <location>
        <begin position="24"/>
        <end position="382"/>
    </location>
</feature>